<evidence type="ECO:0000313" key="2">
    <source>
        <dbReference type="EMBL" id="GAA4341459.1"/>
    </source>
</evidence>
<dbReference type="EMBL" id="BAABGJ010000020">
    <property type="protein sequence ID" value="GAA4341459.1"/>
    <property type="molecule type" value="Genomic_DNA"/>
</dbReference>
<keyword evidence="1" id="KW-0812">Transmembrane</keyword>
<evidence type="ECO:0000256" key="1">
    <source>
        <dbReference type="SAM" id="Phobius"/>
    </source>
</evidence>
<dbReference type="InterPro" id="IPR021344">
    <property type="entry name" value="DUF2970"/>
</dbReference>
<sequence length="71" mass="7383">MRMDARSMDMSNFLGSLRAVLWAAIGLGGRRADADQRVNHQSLPLVLAIAFVLVVGLIAGLVGVAHLAAGA</sequence>
<evidence type="ECO:0008006" key="4">
    <source>
        <dbReference type="Google" id="ProtNLM"/>
    </source>
</evidence>
<keyword evidence="3" id="KW-1185">Reference proteome</keyword>
<feature type="transmembrane region" description="Helical" evidence="1">
    <location>
        <begin position="44"/>
        <end position="69"/>
    </location>
</feature>
<organism evidence="2 3">
    <name type="scientific">Variovorax defluvii</name>
    <dbReference type="NCBI Taxonomy" id="913761"/>
    <lineage>
        <taxon>Bacteria</taxon>
        <taxon>Pseudomonadati</taxon>
        <taxon>Pseudomonadota</taxon>
        <taxon>Betaproteobacteria</taxon>
        <taxon>Burkholderiales</taxon>
        <taxon>Comamonadaceae</taxon>
        <taxon>Variovorax</taxon>
    </lineage>
</organism>
<evidence type="ECO:0000313" key="3">
    <source>
        <dbReference type="Proteomes" id="UP001500975"/>
    </source>
</evidence>
<dbReference type="Proteomes" id="UP001500975">
    <property type="component" value="Unassembled WGS sequence"/>
</dbReference>
<proteinExistence type="predicted"/>
<keyword evidence="1" id="KW-0472">Membrane</keyword>
<name>A0ABP8HMP6_9BURK</name>
<keyword evidence="1" id="KW-1133">Transmembrane helix</keyword>
<reference evidence="3" key="1">
    <citation type="journal article" date="2019" name="Int. J. Syst. Evol. Microbiol.">
        <title>The Global Catalogue of Microorganisms (GCM) 10K type strain sequencing project: providing services to taxonomists for standard genome sequencing and annotation.</title>
        <authorList>
            <consortium name="The Broad Institute Genomics Platform"/>
            <consortium name="The Broad Institute Genome Sequencing Center for Infectious Disease"/>
            <person name="Wu L."/>
            <person name="Ma J."/>
        </authorList>
    </citation>
    <scope>NUCLEOTIDE SEQUENCE [LARGE SCALE GENOMIC DNA]</scope>
    <source>
        <strain evidence="3">JCM 17804</strain>
    </source>
</reference>
<accession>A0ABP8HMP6</accession>
<protein>
    <recommendedName>
        <fullName evidence="4">DUF2970 domain-containing protein</fullName>
    </recommendedName>
</protein>
<dbReference type="Pfam" id="PF11174">
    <property type="entry name" value="DUF2970"/>
    <property type="match status" value="1"/>
</dbReference>
<comment type="caution">
    <text evidence="2">The sequence shown here is derived from an EMBL/GenBank/DDBJ whole genome shotgun (WGS) entry which is preliminary data.</text>
</comment>
<gene>
    <name evidence="2" type="ORF">GCM10023165_22160</name>
</gene>